<organism evidence="1 2">
    <name type="scientific">Cuscuta australis</name>
    <dbReference type="NCBI Taxonomy" id="267555"/>
    <lineage>
        <taxon>Eukaryota</taxon>
        <taxon>Viridiplantae</taxon>
        <taxon>Streptophyta</taxon>
        <taxon>Embryophyta</taxon>
        <taxon>Tracheophyta</taxon>
        <taxon>Spermatophyta</taxon>
        <taxon>Magnoliopsida</taxon>
        <taxon>eudicotyledons</taxon>
        <taxon>Gunneridae</taxon>
        <taxon>Pentapetalae</taxon>
        <taxon>asterids</taxon>
        <taxon>lamiids</taxon>
        <taxon>Solanales</taxon>
        <taxon>Convolvulaceae</taxon>
        <taxon>Cuscuteae</taxon>
        <taxon>Cuscuta</taxon>
        <taxon>Cuscuta subgen. Grammica</taxon>
        <taxon>Cuscuta sect. Cleistogrammica</taxon>
    </lineage>
</organism>
<dbReference type="AlphaFoldDB" id="A0A328D6L2"/>
<dbReference type="EMBL" id="NQVE01000188">
    <property type="protein sequence ID" value="RAL41447.1"/>
    <property type="molecule type" value="Genomic_DNA"/>
</dbReference>
<reference evidence="1 2" key="1">
    <citation type="submission" date="2018-06" db="EMBL/GenBank/DDBJ databases">
        <title>The Genome of Cuscuta australis (Dodder) Provides Insight into the Evolution of Plant Parasitism.</title>
        <authorList>
            <person name="Liu H."/>
        </authorList>
    </citation>
    <scope>NUCLEOTIDE SEQUENCE [LARGE SCALE GENOMIC DNA]</scope>
    <source>
        <strain evidence="2">cv. Yunnan</strain>
        <tissue evidence="1">Vines</tissue>
    </source>
</reference>
<sequence>MKRYKAKLERVLRDFSVEQWIVVACSTGIMSLGALRSLADDRSVEFYFTIGGSVDREELGALPRTCRNFFGIEDLEPDRLYHLKNRKVTALSKEEAAGLGFRTFSRLGL</sequence>
<protein>
    <submittedName>
        <fullName evidence="1">Uncharacterized protein</fullName>
    </submittedName>
</protein>
<accession>A0A328D6L2</accession>
<keyword evidence="2" id="KW-1185">Reference proteome</keyword>
<comment type="caution">
    <text evidence="1">The sequence shown here is derived from an EMBL/GenBank/DDBJ whole genome shotgun (WGS) entry which is preliminary data.</text>
</comment>
<evidence type="ECO:0000313" key="2">
    <source>
        <dbReference type="Proteomes" id="UP000249390"/>
    </source>
</evidence>
<proteinExistence type="predicted"/>
<gene>
    <name evidence="1" type="ORF">DM860_010241</name>
</gene>
<dbReference type="Proteomes" id="UP000249390">
    <property type="component" value="Unassembled WGS sequence"/>
</dbReference>
<evidence type="ECO:0000313" key="1">
    <source>
        <dbReference type="EMBL" id="RAL41447.1"/>
    </source>
</evidence>
<name>A0A328D6L2_9ASTE</name>